<protein>
    <submittedName>
        <fullName evidence="2">Glycosyltransferase</fullName>
    </submittedName>
</protein>
<evidence type="ECO:0000313" key="3">
    <source>
        <dbReference type="Proteomes" id="UP000638732"/>
    </source>
</evidence>
<dbReference type="InterPro" id="IPR050834">
    <property type="entry name" value="Glycosyltransf_2"/>
</dbReference>
<dbReference type="CDD" id="cd00761">
    <property type="entry name" value="Glyco_tranf_GTA_type"/>
    <property type="match status" value="1"/>
</dbReference>
<dbReference type="InterPro" id="IPR029044">
    <property type="entry name" value="Nucleotide-diphossugar_trans"/>
</dbReference>
<proteinExistence type="predicted"/>
<accession>A0A966DWD4</accession>
<dbReference type="Gene3D" id="3.90.550.10">
    <property type="entry name" value="Spore Coat Polysaccharide Biosynthesis Protein SpsA, Chain A"/>
    <property type="match status" value="1"/>
</dbReference>
<dbReference type="InterPro" id="IPR001173">
    <property type="entry name" value="Glyco_trans_2-like"/>
</dbReference>
<sequence length="293" mass="32912">MAGKFVSIVIPTYNDWAGLSKCLKALSMQSYPSGSFEIIVANNNPSNPAPLNYRLPDNCQIITESKPGSYAARNSAIKKAKGEIIGFTDSDCIPDKDWITNAVASFNHNPDLWRVAGHIELFYKKPELSNVELYEKIFAFNQDLYVKKDSSAVTANLFTYKSAFEKVGLFNDELMSGGDYEWSVRAKNGDLSIKYFDNVTVLHPARYEFAELERKARRVGGGQAKFAAGKPSNLLSLVYDLRPPIKTIPIINQRGKTLSINQKLVVFFIRYRLNLITAFEKYRVKAGKIAARE</sequence>
<name>A0A966DWD4_9SPHI</name>
<evidence type="ECO:0000259" key="1">
    <source>
        <dbReference type="Pfam" id="PF00535"/>
    </source>
</evidence>
<reference evidence="2" key="2">
    <citation type="submission" date="2020-10" db="EMBL/GenBank/DDBJ databases">
        <title>Mucilaginibacter sp. nov., isolated from soil.</title>
        <authorList>
            <person name="Jeon C.O."/>
        </authorList>
    </citation>
    <scope>NUCLEOTIDE SEQUENCE</scope>
    <source>
        <strain evidence="2">R11</strain>
    </source>
</reference>
<dbReference type="RefSeq" id="WP_166588343.1">
    <property type="nucleotide sequence ID" value="NZ_WWEO01000045.1"/>
</dbReference>
<organism evidence="2 3">
    <name type="scientific">Mucilaginibacter agri</name>
    <dbReference type="NCBI Taxonomy" id="2695265"/>
    <lineage>
        <taxon>Bacteria</taxon>
        <taxon>Pseudomonadati</taxon>
        <taxon>Bacteroidota</taxon>
        <taxon>Sphingobacteriia</taxon>
        <taxon>Sphingobacteriales</taxon>
        <taxon>Sphingobacteriaceae</taxon>
        <taxon>Mucilaginibacter</taxon>
    </lineage>
</organism>
<gene>
    <name evidence="2" type="ORF">GSY63_23735</name>
</gene>
<keyword evidence="3" id="KW-1185">Reference proteome</keyword>
<reference evidence="2" key="1">
    <citation type="submission" date="2020-01" db="EMBL/GenBank/DDBJ databases">
        <authorList>
            <person name="Seo Y.L."/>
        </authorList>
    </citation>
    <scope>NUCLEOTIDE SEQUENCE</scope>
    <source>
        <strain evidence="2">R11</strain>
    </source>
</reference>
<comment type="caution">
    <text evidence="2">The sequence shown here is derived from an EMBL/GenBank/DDBJ whole genome shotgun (WGS) entry which is preliminary data.</text>
</comment>
<dbReference type="PANTHER" id="PTHR43685">
    <property type="entry name" value="GLYCOSYLTRANSFERASE"/>
    <property type="match status" value="1"/>
</dbReference>
<evidence type="ECO:0000313" key="2">
    <source>
        <dbReference type="EMBL" id="NCD72397.1"/>
    </source>
</evidence>
<dbReference type="Pfam" id="PF00535">
    <property type="entry name" value="Glycos_transf_2"/>
    <property type="match status" value="1"/>
</dbReference>
<dbReference type="PANTHER" id="PTHR43685:SF2">
    <property type="entry name" value="GLYCOSYLTRANSFERASE 2-LIKE DOMAIN-CONTAINING PROTEIN"/>
    <property type="match status" value="1"/>
</dbReference>
<dbReference type="EMBL" id="WWEO01000045">
    <property type="protein sequence ID" value="NCD72397.1"/>
    <property type="molecule type" value="Genomic_DNA"/>
</dbReference>
<dbReference type="AlphaFoldDB" id="A0A966DWD4"/>
<feature type="domain" description="Glycosyltransferase 2-like" evidence="1">
    <location>
        <begin position="7"/>
        <end position="112"/>
    </location>
</feature>
<dbReference type="SUPFAM" id="SSF53448">
    <property type="entry name" value="Nucleotide-diphospho-sugar transferases"/>
    <property type="match status" value="1"/>
</dbReference>
<dbReference type="Proteomes" id="UP000638732">
    <property type="component" value="Unassembled WGS sequence"/>
</dbReference>